<comment type="caution">
    <text evidence="22">The sequence shown here is derived from an EMBL/GenBank/DDBJ whole genome shotgun (WGS) entry which is preliminary data.</text>
</comment>
<evidence type="ECO:0000256" key="14">
    <source>
        <dbReference type="ARBA" id="ARBA00022991"/>
    </source>
</evidence>
<evidence type="ECO:0000259" key="20">
    <source>
        <dbReference type="PROSITE" id="PS50122"/>
    </source>
</evidence>
<dbReference type="PRINTS" id="PR00996">
    <property type="entry name" value="CHERMTFRASE"/>
</dbReference>
<keyword evidence="13" id="KW-0067">ATP-binding</keyword>
<keyword evidence="9" id="KW-0808">Transferase</keyword>
<evidence type="ECO:0000259" key="19">
    <source>
        <dbReference type="PROSITE" id="PS50113"/>
    </source>
</evidence>
<evidence type="ECO:0000256" key="6">
    <source>
        <dbReference type="ARBA" id="ARBA00022606"/>
    </source>
</evidence>
<evidence type="ECO:0000256" key="11">
    <source>
        <dbReference type="ARBA" id="ARBA00022741"/>
    </source>
</evidence>
<organism evidence="22 23">
    <name type="scientific">Rhodopila globiformis</name>
    <name type="common">Rhodopseudomonas globiformis</name>
    <dbReference type="NCBI Taxonomy" id="1071"/>
    <lineage>
        <taxon>Bacteria</taxon>
        <taxon>Pseudomonadati</taxon>
        <taxon>Pseudomonadota</taxon>
        <taxon>Alphaproteobacteria</taxon>
        <taxon>Acetobacterales</taxon>
        <taxon>Acetobacteraceae</taxon>
        <taxon>Rhodopila</taxon>
    </lineage>
</organism>
<dbReference type="CDD" id="cd00130">
    <property type="entry name" value="PAS"/>
    <property type="match status" value="2"/>
</dbReference>
<dbReference type="Gene3D" id="3.30.450.20">
    <property type="entry name" value="PAS domain"/>
    <property type="match status" value="2"/>
</dbReference>
<dbReference type="PROSITE" id="PS50113">
    <property type="entry name" value="PAC"/>
    <property type="match status" value="1"/>
</dbReference>
<dbReference type="PROSITE" id="PS50122">
    <property type="entry name" value="CHEB"/>
    <property type="match status" value="1"/>
</dbReference>
<dbReference type="SMART" id="SM00086">
    <property type="entry name" value="PAC"/>
    <property type="match status" value="2"/>
</dbReference>
<sequence>MDIEADPPVVGIGASAGGINALQAFFQALPNAPNAAFVVVVYLDPEYRSELANILASRTAMPVTQVEGSVRLQNNHVYVIAPNCSLNISDHMITATPFEEARRQRAPIDQFFRSLAAQRNDGFAIILTGAGADGSVGVKAIKEAGGIVLVQDPTEAEYASMPRSAIATQMADFVLPLTGLAQRLVELLEVRRHGMPEQIRESDEETVRRILAHIRVRLGHDFSQYKRATILRRIARRMQVARKETLVDYYAYLRDNVQEAQALFADFLISVTTFFRDAKAYEVLAREVIPRLFKKGTGGPIRVWVPGCATGEEAYSIAILLLEEAARQDLRPEMQVFGSDLDPAALAMAREGRFPATIGADVSEDRLRRFFQHEGDHYRVRRELRDVVLFASHSLLRDPPFSRLDVISCRNLLIYLDRELQQQVVNTFHYALNPGGFLFLGASETADQPSGLFRPLDRDARIFHSIATAKETRPGLPVLLGPRQVPAQGPVALRAAASAGTAGDAARHRQMLEKIAPPSMLVDESHHVVHLSETAGRFLQPAGGPMTTNAIDMVRPELRFDLRAALHRAFERGETTLSLSILVQFNGAPHRVYLQVRPVREGGDPAHHALILFIEGEAVRPDSAEGLVRKAGADPANEIVRKLQEDLDLAQSKLRGTREEFEGANEELRAANEELQSINEEYRSTSEELETSKEELQSINEELQTVNNELKLKLETVSRAHSDLQNLMAATDFGTLFLDPSLRIKRFTPRLTELFNVTTTDEGRPITDFTHQLDYDLLAEHARTVLNDLTPIEREVQSRNGGWFLVRIRPYRTVDDKIDGVVVTFIDITDRRRIEQALRDSETRLRQETRLVELSRAPIFVWDFDDGIVQWNRGSEELYGFTREEAVGQRKDLMLRTSVPGSSFDAIRQSLQETGAWSGEVLHRTKSGRTLTIESRIELLAMGERRLVLESTRDVTDQNRWEQRRQLLLSELSHRVSNTLTVVQSMARQTLRTAQDNAEFVDLFEGRLAALARSHKLLVEAHWEGAELDALTRSQLEAYVTGDPQRLRIEGPPVMLPSQLATPFGLVLHELATNAAKYGAFSVGSGQVTLAWTLETRDDRPWLRVLWQEAGGPPVTPPTRKGFGGTLIERGLPGARVRRDFAHEGLTCTIELELVRDETDGADDRAEATVSGNANSGG</sequence>
<keyword evidence="10" id="KW-0949">S-adenosyl-L-methionine</keyword>
<accession>A0A2S6NJ63</accession>
<dbReference type="InterPro" id="IPR001610">
    <property type="entry name" value="PAC"/>
</dbReference>
<dbReference type="InterPro" id="IPR036804">
    <property type="entry name" value="CheR_N_sf"/>
</dbReference>
<dbReference type="Gene3D" id="3.40.50.150">
    <property type="entry name" value="Vaccinia Virus protein VP39"/>
    <property type="match status" value="1"/>
</dbReference>
<comment type="catalytic activity">
    <reaction evidence="1">
        <text>ATP + protein L-histidine = ADP + protein N-phospho-L-histidine.</text>
        <dbReference type="EC" id="2.7.13.3"/>
    </reaction>
</comment>
<keyword evidence="5" id="KW-0489">Methyltransferase</keyword>
<dbReference type="InterPro" id="IPR035965">
    <property type="entry name" value="PAS-like_dom_sf"/>
</dbReference>
<name>A0A2S6NJ63_RHOGL</name>
<comment type="catalytic activity">
    <reaction evidence="2">
        <text>L-glutamyl-[protein] + S-adenosyl-L-methionine = [protein]-L-glutamate 5-O-methyl ester + S-adenosyl-L-homocysteine</text>
        <dbReference type="Rhea" id="RHEA:24452"/>
        <dbReference type="Rhea" id="RHEA-COMP:10208"/>
        <dbReference type="Rhea" id="RHEA-COMP:10311"/>
        <dbReference type="ChEBI" id="CHEBI:29973"/>
        <dbReference type="ChEBI" id="CHEBI:57856"/>
        <dbReference type="ChEBI" id="CHEBI:59789"/>
        <dbReference type="ChEBI" id="CHEBI:82795"/>
        <dbReference type="EC" id="2.1.1.80"/>
    </reaction>
</comment>
<dbReference type="GO" id="GO:0005737">
    <property type="term" value="C:cytoplasm"/>
    <property type="evidence" value="ECO:0007669"/>
    <property type="project" value="InterPro"/>
</dbReference>
<dbReference type="InterPro" id="IPR050903">
    <property type="entry name" value="Bact_Chemotaxis_MeTrfase"/>
</dbReference>
<protein>
    <submittedName>
        <fullName evidence="22">Chemotaxis protein</fullName>
    </submittedName>
</protein>
<evidence type="ECO:0000259" key="21">
    <source>
        <dbReference type="PROSITE" id="PS50123"/>
    </source>
</evidence>
<dbReference type="InterPro" id="IPR000014">
    <property type="entry name" value="PAS"/>
</dbReference>
<proteinExistence type="predicted"/>
<keyword evidence="17" id="KW-0175">Coiled coil</keyword>
<dbReference type="NCBIfam" id="TIGR00229">
    <property type="entry name" value="sensory_box"/>
    <property type="match status" value="2"/>
</dbReference>
<feature type="coiled-coil region" evidence="17">
    <location>
        <begin position="640"/>
        <end position="727"/>
    </location>
</feature>
<dbReference type="InterPro" id="IPR029063">
    <property type="entry name" value="SAM-dependent_MTases_sf"/>
</dbReference>
<feature type="domain" description="CheB-type methylesterase" evidence="20">
    <location>
        <begin position="3"/>
        <end position="191"/>
    </location>
</feature>
<dbReference type="SMART" id="SM00138">
    <property type="entry name" value="MeTrc"/>
    <property type="match status" value="1"/>
</dbReference>
<dbReference type="Proteomes" id="UP000239724">
    <property type="component" value="Unassembled WGS sequence"/>
</dbReference>
<dbReference type="PROSITE" id="PS50112">
    <property type="entry name" value="PAS"/>
    <property type="match status" value="1"/>
</dbReference>
<feature type="domain" description="PAC" evidence="19">
    <location>
        <begin position="790"/>
        <end position="840"/>
    </location>
</feature>
<keyword evidence="7" id="KW-0285">Flavoprotein</keyword>
<keyword evidence="4" id="KW-0597">Phosphoprotein</keyword>
<dbReference type="InterPro" id="IPR027267">
    <property type="entry name" value="AH/BAR_dom_sf"/>
</dbReference>
<dbReference type="RefSeq" id="WP_104518650.1">
    <property type="nucleotide sequence ID" value="NZ_NHRY01000090.1"/>
</dbReference>
<keyword evidence="3" id="KW-0600">Photoreceptor protein</keyword>
<dbReference type="SUPFAM" id="SSF53335">
    <property type="entry name" value="S-adenosyl-L-methionine-dependent methyltransferases"/>
    <property type="match status" value="1"/>
</dbReference>
<dbReference type="InterPro" id="IPR022641">
    <property type="entry name" value="CheR_N"/>
</dbReference>
<comment type="caution">
    <text evidence="16">Lacks conserved residue(s) required for the propagation of feature annotation.</text>
</comment>
<keyword evidence="14" id="KW-0157">Chromophore</keyword>
<keyword evidence="23" id="KW-1185">Reference proteome</keyword>
<dbReference type="InterPro" id="IPR011102">
    <property type="entry name" value="Sig_transdc_His_kinase_HWE"/>
</dbReference>
<evidence type="ECO:0000256" key="15">
    <source>
        <dbReference type="ARBA" id="ARBA00023170"/>
    </source>
</evidence>
<evidence type="ECO:0000256" key="10">
    <source>
        <dbReference type="ARBA" id="ARBA00022691"/>
    </source>
</evidence>
<keyword evidence="15" id="KW-0675">Receptor</keyword>
<dbReference type="Pfam" id="PF13596">
    <property type="entry name" value="PAS_10"/>
    <property type="match status" value="1"/>
</dbReference>
<keyword evidence="12" id="KW-0418">Kinase</keyword>
<evidence type="ECO:0000256" key="4">
    <source>
        <dbReference type="ARBA" id="ARBA00022553"/>
    </source>
</evidence>
<dbReference type="GO" id="GO:0009881">
    <property type="term" value="F:photoreceptor activity"/>
    <property type="evidence" value="ECO:0007669"/>
    <property type="project" value="UniProtKB-KW"/>
</dbReference>
<dbReference type="InterPro" id="IPR022642">
    <property type="entry name" value="CheR_C"/>
</dbReference>
<dbReference type="Gene3D" id="1.10.155.10">
    <property type="entry name" value="Chemotaxis receptor methyltransferase CheR, N-terminal domain"/>
    <property type="match status" value="1"/>
</dbReference>
<dbReference type="Pfam" id="PF07536">
    <property type="entry name" value="HWE_HK"/>
    <property type="match status" value="1"/>
</dbReference>
<dbReference type="GO" id="GO:0004673">
    <property type="term" value="F:protein histidine kinase activity"/>
    <property type="evidence" value="ECO:0007669"/>
    <property type="project" value="UniProtKB-EC"/>
</dbReference>
<keyword evidence="8" id="KW-0288">FMN</keyword>
<evidence type="ECO:0000256" key="12">
    <source>
        <dbReference type="ARBA" id="ARBA00022777"/>
    </source>
</evidence>
<dbReference type="SMART" id="SM00091">
    <property type="entry name" value="PAS"/>
    <property type="match status" value="3"/>
</dbReference>
<evidence type="ECO:0000256" key="2">
    <source>
        <dbReference type="ARBA" id="ARBA00001541"/>
    </source>
</evidence>
<dbReference type="Pfam" id="PF01739">
    <property type="entry name" value="CheR"/>
    <property type="match status" value="1"/>
</dbReference>
<dbReference type="SUPFAM" id="SSF103657">
    <property type="entry name" value="BAR/IMD domain-like"/>
    <property type="match status" value="1"/>
</dbReference>
<dbReference type="PANTHER" id="PTHR24422">
    <property type="entry name" value="CHEMOTAXIS PROTEIN METHYLTRANSFERASE"/>
    <property type="match status" value="1"/>
</dbReference>
<evidence type="ECO:0000256" key="17">
    <source>
        <dbReference type="SAM" id="Coils"/>
    </source>
</evidence>
<feature type="domain" description="CheR-type methyltransferase" evidence="21">
    <location>
        <begin position="195"/>
        <end position="445"/>
    </location>
</feature>
<evidence type="ECO:0000256" key="16">
    <source>
        <dbReference type="PROSITE-ProRule" id="PRU00050"/>
    </source>
</evidence>
<dbReference type="GO" id="GO:0032259">
    <property type="term" value="P:methylation"/>
    <property type="evidence" value="ECO:0007669"/>
    <property type="project" value="UniProtKB-KW"/>
</dbReference>
<gene>
    <name evidence="22" type="ORF">CCS01_09690</name>
</gene>
<dbReference type="Pfam" id="PF03705">
    <property type="entry name" value="CheR_N"/>
    <property type="match status" value="1"/>
</dbReference>
<dbReference type="InterPro" id="IPR000700">
    <property type="entry name" value="PAS-assoc_C"/>
</dbReference>
<dbReference type="EMBL" id="NHRY01000090">
    <property type="protein sequence ID" value="PPQ34737.1"/>
    <property type="molecule type" value="Genomic_DNA"/>
</dbReference>
<dbReference type="Pfam" id="PF13426">
    <property type="entry name" value="PAS_9"/>
    <property type="match status" value="1"/>
</dbReference>
<evidence type="ECO:0000313" key="22">
    <source>
        <dbReference type="EMBL" id="PPQ34737.1"/>
    </source>
</evidence>
<dbReference type="GO" id="GO:0008983">
    <property type="term" value="F:protein-glutamate O-methyltransferase activity"/>
    <property type="evidence" value="ECO:0007669"/>
    <property type="project" value="UniProtKB-EC"/>
</dbReference>
<dbReference type="OrthoDB" id="5287260at2"/>
<dbReference type="SUPFAM" id="SSF55785">
    <property type="entry name" value="PYP-like sensor domain (PAS domain)"/>
    <property type="match status" value="2"/>
</dbReference>
<evidence type="ECO:0000256" key="8">
    <source>
        <dbReference type="ARBA" id="ARBA00022643"/>
    </source>
</evidence>
<dbReference type="Gene3D" id="3.40.50.180">
    <property type="entry name" value="Methylesterase CheB, C-terminal domain"/>
    <property type="match status" value="1"/>
</dbReference>
<dbReference type="AlphaFoldDB" id="A0A2S6NJ63"/>
<dbReference type="Pfam" id="PF01339">
    <property type="entry name" value="CheB_methylest"/>
    <property type="match status" value="1"/>
</dbReference>
<evidence type="ECO:0000256" key="5">
    <source>
        <dbReference type="ARBA" id="ARBA00022603"/>
    </source>
</evidence>
<dbReference type="SMART" id="SM00911">
    <property type="entry name" value="HWE_HK"/>
    <property type="match status" value="1"/>
</dbReference>
<dbReference type="InterPro" id="IPR035909">
    <property type="entry name" value="CheB_C"/>
</dbReference>
<dbReference type="GO" id="GO:0005524">
    <property type="term" value="F:ATP binding"/>
    <property type="evidence" value="ECO:0007669"/>
    <property type="project" value="UniProtKB-KW"/>
</dbReference>
<feature type="domain" description="PAS" evidence="18">
    <location>
        <begin position="844"/>
        <end position="889"/>
    </location>
</feature>
<dbReference type="Gene3D" id="3.30.565.10">
    <property type="entry name" value="Histidine kinase-like ATPase, C-terminal domain"/>
    <property type="match status" value="1"/>
</dbReference>
<evidence type="ECO:0000256" key="13">
    <source>
        <dbReference type="ARBA" id="ARBA00022840"/>
    </source>
</evidence>
<dbReference type="InterPro" id="IPR036890">
    <property type="entry name" value="HATPase_C_sf"/>
</dbReference>
<dbReference type="GO" id="GO:0000156">
    <property type="term" value="F:phosphorelay response regulator activity"/>
    <property type="evidence" value="ECO:0007669"/>
    <property type="project" value="InterPro"/>
</dbReference>
<evidence type="ECO:0000256" key="9">
    <source>
        <dbReference type="ARBA" id="ARBA00022679"/>
    </source>
</evidence>
<dbReference type="GO" id="GO:0008984">
    <property type="term" value="F:protein-glutamate methylesterase activity"/>
    <property type="evidence" value="ECO:0007669"/>
    <property type="project" value="InterPro"/>
</dbReference>
<evidence type="ECO:0000256" key="3">
    <source>
        <dbReference type="ARBA" id="ARBA00022543"/>
    </source>
</evidence>
<keyword evidence="6" id="KW-0716">Sensory transduction</keyword>
<dbReference type="PANTHER" id="PTHR24422:SF27">
    <property type="entry name" value="PROTEIN-GLUTAMATE O-METHYLTRANSFERASE"/>
    <property type="match status" value="1"/>
</dbReference>
<evidence type="ECO:0000256" key="7">
    <source>
        <dbReference type="ARBA" id="ARBA00022630"/>
    </source>
</evidence>
<dbReference type="InterPro" id="IPR000673">
    <property type="entry name" value="Sig_transdc_resp-reg_Me-estase"/>
</dbReference>
<evidence type="ECO:0000313" key="23">
    <source>
        <dbReference type="Proteomes" id="UP000239724"/>
    </source>
</evidence>
<reference evidence="22 23" key="1">
    <citation type="journal article" date="2018" name="Arch. Microbiol.">
        <title>New insights into the metabolic potential of the phototrophic purple bacterium Rhodopila globiformis DSM 161(T) from its draft genome sequence and evidence for a vanadium-dependent nitrogenase.</title>
        <authorList>
            <person name="Imhoff J.F."/>
            <person name="Rahn T."/>
            <person name="Kunzel S."/>
            <person name="Neulinger S.C."/>
        </authorList>
    </citation>
    <scope>NUCLEOTIDE SEQUENCE [LARGE SCALE GENOMIC DNA]</scope>
    <source>
        <strain evidence="22 23">DSM 161</strain>
    </source>
</reference>
<dbReference type="CDD" id="cd16434">
    <property type="entry name" value="CheB-CheR_fusion"/>
    <property type="match status" value="1"/>
</dbReference>
<dbReference type="GO" id="GO:0006935">
    <property type="term" value="P:chemotaxis"/>
    <property type="evidence" value="ECO:0007669"/>
    <property type="project" value="InterPro"/>
</dbReference>
<evidence type="ECO:0000259" key="18">
    <source>
        <dbReference type="PROSITE" id="PS50112"/>
    </source>
</evidence>
<dbReference type="SUPFAM" id="SSF52738">
    <property type="entry name" value="Methylesterase CheB, C-terminal domain"/>
    <property type="match status" value="1"/>
</dbReference>
<dbReference type="PROSITE" id="PS50123">
    <property type="entry name" value="CHER"/>
    <property type="match status" value="1"/>
</dbReference>
<dbReference type="Gene3D" id="1.20.120.330">
    <property type="entry name" value="Nucleotidyltransferases domain 2"/>
    <property type="match status" value="1"/>
</dbReference>
<dbReference type="InterPro" id="IPR000780">
    <property type="entry name" value="CheR_MeTrfase"/>
</dbReference>
<dbReference type="SUPFAM" id="SSF47757">
    <property type="entry name" value="Chemotaxis receptor methyltransferase CheR, N-terminal domain"/>
    <property type="match status" value="1"/>
</dbReference>
<keyword evidence="11" id="KW-0547">Nucleotide-binding</keyword>
<evidence type="ECO:0000256" key="1">
    <source>
        <dbReference type="ARBA" id="ARBA00000085"/>
    </source>
</evidence>